<dbReference type="Pfam" id="PF02589">
    <property type="entry name" value="LUD_dom"/>
    <property type="match status" value="1"/>
</dbReference>
<comment type="caution">
    <text evidence="9">The sequence shown here is derived from an EMBL/GenBank/DDBJ whole genome shotgun (WGS) entry which is preliminary data.</text>
</comment>
<dbReference type="AlphaFoldDB" id="A0A0A6PC44"/>
<keyword evidence="6" id="KW-0408">Iron</keyword>
<protein>
    <submittedName>
        <fullName evidence="9">(Fe-S)-binding protein</fullName>
    </submittedName>
</protein>
<keyword evidence="7" id="KW-0411">Iron-sulfur</keyword>
<feature type="domain" description="4Fe-4S ferredoxin-type" evidence="8">
    <location>
        <begin position="298"/>
        <end position="328"/>
    </location>
</feature>
<keyword evidence="2" id="KW-0004">4Fe-4S</keyword>
<dbReference type="Pfam" id="PF13183">
    <property type="entry name" value="Fer4_8"/>
    <property type="match status" value="1"/>
</dbReference>
<dbReference type="PANTHER" id="PTHR47153:SF2">
    <property type="entry name" value="LACTATE UTILIZATION PROTEIN B"/>
    <property type="match status" value="1"/>
</dbReference>
<evidence type="ECO:0000256" key="5">
    <source>
        <dbReference type="ARBA" id="ARBA00022982"/>
    </source>
</evidence>
<proteinExistence type="predicted"/>
<organism evidence="9 10">
    <name type="scientific">Candidatus Thiomargarita nelsonii</name>
    <dbReference type="NCBI Taxonomy" id="1003181"/>
    <lineage>
        <taxon>Bacteria</taxon>
        <taxon>Pseudomonadati</taxon>
        <taxon>Pseudomonadota</taxon>
        <taxon>Gammaproteobacteria</taxon>
        <taxon>Thiotrichales</taxon>
        <taxon>Thiotrichaceae</taxon>
        <taxon>Thiomargarita</taxon>
    </lineage>
</organism>
<evidence type="ECO:0000259" key="8">
    <source>
        <dbReference type="PROSITE" id="PS51379"/>
    </source>
</evidence>
<keyword evidence="1" id="KW-0813">Transport</keyword>
<evidence type="ECO:0000256" key="2">
    <source>
        <dbReference type="ARBA" id="ARBA00022485"/>
    </source>
</evidence>
<dbReference type="InterPro" id="IPR024185">
    <property type="entry name" value="FTHF_cligase-like_sf"/>
</dbReference>
<dbReference type="Gene3D" id="3.40.50.10420">
    <property type="entry name" value="NagB/RpiA/CoA transferase-like"/>
    <property type="match status" value="1"/>
</dbReference>
<dbReference type="InterPro" id="IPR003741">
    <property type="entry name" value="LUD_dom"/>
</dbReference>
<dbReference type="EMBL" id="JSZA02000070">
    <property type="protein sequence ID" value="KHD08278.1"/>
    <property type="molecule type" value="Genomic_DNA"/>
</dbReference>
<keyword evidence="10" id="KW-1185">Reference proteome</keyword>
<dbReference type="InterPro" id="IPR004452">
    <property type="entry name" value="LutB/LldF"/>
</dbReference>
<dbReference type="Proteomes" id="UP000030428">
    <property type="component" value="Unassembled WGS sequence"/>
</dbReference>
<evidence type="ECO:0000256" key="3">
    <source>
        <dbReference type="ARBA" id="ARBA00022723"/>
    </source>
</evidence>
<keyword evidence="5" id="KW-0249">Electron transport</keyword>
<dbReference type="GO" id="GO:0051539">
    <property type="term" value="F:4 iron, 4 sulfur cluster binding"/>
    <property type="evidence" value="ECO:0007669"/>
    <property type="project" value="UniProtKB-KW"/>
</dbReference>
<evidence type="ECO:0000256" key="1">
    <source>
        <dbReference type="ARBA" id="ARBA00022448"/>
    </source>
</evidence>
<dbReference type="SUPFAM" id="SSF46548">
    <property type="entry name" value="alpha-helical ferredoxin"/>
    <property type="match status" value="1"/>
</dbReference>
<dbReference type="Gene3D" id="1.10.1060.10">
    <property type="entry name" value="Alpha-helical ferredoxin"/>
    <property type="match status" value="1"/>
</dbReference>
<dbReference type="PROSITE" id="PS51379">
    <property type="entry name" value="4FE4S_FER_2"/>
    <property type="match status" value="2"/>
</dbReference>
<evidence type="ECO:0000313" key="9">
    <source>
        <dbReference type="EMBL" id="KHD08278.1"/>
    </source>
</evidence>
<dbReference type="GO" id="GO:0006089">
    <property type="term" value="P:lactate metabolic process"/>
    <property type="evidence" value="ECO:0007669"/>
    <property type="project" value="InterPro"/>
</dbReference>
<dbReference type="InterPro" id="IPR037171">
    <property type="entry name" value="NagB/RpiA_transferase-like"/>
</dbReference>
<dbReference type="PROSITE" id="PS00198">
    <property type="entry name" value="4FE4S_FER_1"/>
    <property type="match status" value="2"/>
</dbReference>
<evidence type="ECO:0000256" key="7">
    <source>
        <dbReference type="ARBA" id="ARBA00023014"/>
    </source>
</evidence>
<name>A0A0A6PC44_9GAMM</name>
<evidence type="ECO:0000313" key="10">
    <source>
        <dbReference type="Proteomes" id="UP000030428"/>
    </source>
</evidence>
<dbReference type="GO" id="GO:0046872">
    <property type="term" value="F:metal ion binding"/>
    <property type="evidence" value="ECO:0007669"/>
    <property type="project" value="UniProtKB-KW"/>
</dbReference>
<dbReference type="NCBIfam" id="TIGR00273">
    <property type="entry name" value="LutB/LldF family L-lactate oxidation iron-sulfur protein"/>
    <property type="match status" value="1"/>
</dbReference>
<dbReference type="SUPFAM" id="SSF100950">
    <property type="entry name" value="NagB/RpiA/CoA transferase-like"/>
    <property type="match status" value="1"/>
</dbReference>
<feature type="domain" description="4Fe-4S ferredoxin-type" evidence="8">
    <location>
        <begin position="347"/>
        <end position="377"/>
    </location>
</feature>
<gene>
    <name evidence="9" type="ORF">PN36_17990</name>
</gene>
<keyword evidence="3" id="KW-0479">Metal-binding</keyword>
<keyword evidence="4" id="KW-0677">Repeat</keyword>
<sequence>MKSTAHAFKSQAKRALKNVSLQNALARTKSHFIDNRRIAVDALPAFESLRQRATDIKEHTLAHLDFYLEQFEKQVQASGGQVHWAETAQEACEQIVSICQGAHRVVKGKSMVSEEIALNSALEQAGFEVIETDLGEYIIQLAKEPPSHIIAPAVHKTREEVADLFYQHHGERLSDIPDLVNKARQVLRDKFLSADVGITGANFLIAETGSTVIVTNEGNGDLTSTLPRVHIVVASIEKVVPSLKDASILLRLLARSATGQDLTAYTTFSTGPRRSDDLDGPEAFHVVLVDNGRSEMLGNDFHDMLRCIRCGACLNHCPVYGAVGGHAYGWVYPGPMGSVLTPLILGLKEAKNLPNACTLCGRCKEVCPMQIPLPKLLRQLRVNETKVSRVPSVLKLWAFFAKRPRLYHRLAALKIGLLGKLAGRRGAFRHLPFAGGWTASRDLPAPQGETFMAAWKKQQEK</sequence>
<accession>A0A0A6PC44</accession>
<dbReference type="InterPro" id="IPR009051">
    <property type="entry name" value="Helical_ferredxn"/>
</dbReference>
<dbReference type="PANTHER" id="PTHR47153">
    <property type="entry name" value="LACTATE UTILIZATION PROTEIN B"/>
    <property type="match status" value="1"/>
</dbReference>
<dbReference type="InterPro" id="IPR017896">
    <property type="entry name" value="4Fe4S_Fe-S-bd"/>
</dbReference>
<evidence type="ECO:0000256" key="4">
    <source>
        <dbReference type="ARBA" id="ARBA00022737"/>
    </source>
</evidence>
<dbReference type="InterPro" id="IPR017900">
    <property type="entry name" value="4Fe4S_Fe_S_CS"/>
</dbReference>
<evidence type="ECO:0000256" key="6">
    <source>
        <dbReference type="ARBA" id="ARBA00023004"/>
    </source>
</evidence>
<reference evidence="9 10" key="1">
    <citation type="journal article" date="2016" name="Front. Microbiol.">
        <title>Single-Cell (Meta-)Genomics of a Dimorphic Candidatus Thiomargarita nelsonii Reveals Genomic Plasticity.</title>
        <authorList>
            <person name="Flood B.E."/>
            <person name="Fliss P."/>
            <person name="Jones D.S."/>
            <person name="Dick G.J."/>
            <person name="Jain S."/>
            <person name="Kaster A.K."/>
            <person name="Winkel M."/>
            <person name="Mussmann M."/>
            <person name="Bailey J."/>
        </authorList>
    </citation>
    <scope>NUCLEOTIDE SEQUENCE [LARGE SCALE GENOMIC DNA]</scope>
    <source>
        <strain evidence="9">Hydrate Ridge</strain>
    </source>
</reference>